<protein>
    <recommendedName>
        <fullName evidence="4">SGNH/GDSL hydrolase family protein</fullName>
    </recommendedName>
</protein>
<dbReference type="AlphaFoldDB" id="A0A286DU69"/>
<dbReference type="OrthoDB" id="3615791at2"/>
<dbReference type="EMBL" id="OCNE01000005">
    <property type="protein sequence ID" value="SOD62212.1"/>
    <property type="molecule type" value="Genomic_DNA"/>
</dbReference>
<evidence type="ECO:0008006" key="4">
    <source>
        <dbReference type="Google" id="ProtNLM"/>
    </source>
</evidence>
<dbReference type="SUPFAM" id="SSF52266">
    <property type="entry name" value="SGNH hydrolase"/>
    <property type="match status" value="1"/>
</dbReference>
<organism evidence="2 3">
    <name type="scientific">Streptomyces zhaozhouensis</name>
    <dbReference type="NCBI Taxonomy" id="1300267"/>
    <lineage>
        <taxon>Bacteria</taxon>
        <taxon>Bacillati</taxon>
        <taxon>Actinomycetota</taxon>
        <taxon>Actinomycetes</taxon>
        <taxon>Kitasatosporales</taxon>
        <taxon>Streptomycetaceae</taxon>
        <taxon>Streptomyces</taxon>
    </lineage>
</organism>
<evidence type="ECO:0000313" key="3">
    <source>
        <dbReference type="Proteomes" id="UP000219072"/>
    </source>
</evidence>
<proteinExistence type="predicted"/>
<accession>A0A286DU69</accession>
<feature type="compositionally biased region" description="Basic and acidic residues" evidence="1">
    <location>
        <begin position="1"/>
        <end position="13"/>
    </location>
</feature>
<dbReference type="Gene3D" id="3.40.50.1110">
    <property type="entry name" value="SGNH hydrolase"/>
    <property type="match status" value="1"/>
</dbReference>
<gene>
    <name evidence="2" type="ORF">SAMN06297387_10527</name>
</gene>
<keyword evidence="3" id="KW-1185">Reference proteome</keyword>
<evidence type="ECO:0000256" key="1">
    <source>
        <dbReference type="SAM" id="MobiDB-lite"/>
    </source>
</evidence>
<dbReference type="Proteomes" id="UP000219072">
    <property type="component" value="Unassembled WGS sequence"/>
</dbReference>
<dbReference type="RefSeq" id="WP_097230703.1">
    <property type="nucleotide sequence ID" value="NZ_OCNE01000005.1"/>
</dbReference>
<name>A0A286DU69_9ACTN</name>
<sequence length="276" mass="28866">MHLEPAHRADTRRPPRSRRRTRVGVALTTALAGVLLAACGSGEGDDERERASSAPGKEGADLRLLWLGDSVAGVQAPALEAAMDASGVTFEDLSSTGGGTVVASDEVAELADATWESLRSRVDSFAPDVIAYQLTTYDWGTPEQQRDAYTRLATTARDAGAALLLVTAPPVTVDEFLAPHAEEMATAPESAEAVAAAAESGVHFLDAADLWGTDPEAGAAMRSADGIHSCQQGAAAFATWFGERLGALHDTTPAAPEEWATGSWTADERFSQLGCE</sequence>
<dbReference type="InterPro" id="IPR036514">
    <property type="entry name" value="SGNH_hydro_sf"/>
</dbReference>
<reference evidence="2 3" key="1">
    <citation type="submission" date="2017-09" db="EMBL/GenBank/DDBJ databases">
        <authorList>
            <person name="Ehlers B."/>
            <person name="Leendertz F.H."/>
        </authorList>
    </citation>
    <scope>NUCLEOTIDE SEQUENCE [LARGE SCALE GENOMIC DNA]</scope>
    <source>
        <strain evidence="2 3">CGMCC 4.7095</strain>
    </source>
</reference>
<feature type="region of interest" description="Disordered" evidence="1">
    <location>
        <begin position="1"/>
        <end position="22"/>
    </location>
</feature>
<evidence type="ECO:0000313" key="2">
    <source>
        <dbReference type="EMBL" id="SOD62212.1"/>
    </source>
</evidence>
<dbReference type="CDD" id="cd00229">
    <property type="entry name" value="SGNH_hydrolase"/>
    <property type="match status" value="1"/>
</dbReference>